<dbReference type="InterPro" id="IPR002347">
    <property type="entry name" value="SDR_fam"/>
</dbReference>
<dbReference type="SMART" id="SM00822">
    <property type="entry name" value="PKS_KR"/>
    <property type="match status" value="1"/>
</dbReference>
<dbReference type="GO" id="GO:0004316">
    <property type="term" value="F:3-oxoacyl-[acyl-carrier-protein] reductase (NADPH) activity"/>
    <property type="evidence" value="ECO:0007669"/>
    <property type="project" value="UniProtKB-EC"/>
</dbReference>
<dbReference type="PRINTS" id="PR00081">
    <property type="entry name" value="GDHRDH"/>
</dbReference>
<accession>A0ABU8SIR7</accession>
<dbReference type="PRINTS" id="PR00080">
    <property type="entry name" value="SDRFAMILY"/>
</dbReference>
<keyword evidence="3" id="KW-0560">Oxidoreductase</keyword>
<evidence type="ECO:0000313" key="4">
    <source>
        <dbReference type="Proteomes" id="UP001370590"/>
    </source>
</evidence>
<sequence>MTDKRIILVTGGTKGIGLATAKLLAENPDNFVVVNAHNALGSEKTAELKQQFANDIDVVIGDVAKEEDAKRMIDTIVERHGTIDGLINNAGITQDKLLTRMGTDSFEAVLRTNLVGAFNMTKFAMKIMQKKRTGSIVNLSSISGTHGNIGQANYSASKAGLIGLTKTTAQEGALRGIRCNAIAPGMVKSAMTDKLSGRNAEKWEKQIPLGRFGTPEDIADGIKFLMENSYITGQVLTLDGGLTI</sequence>
<comment type="similarity">
    <text evidence="1">Belongs to the short-chain dehydrogenases/reductases (SDR) family.</text>
</comment>
<dbReference type="InterPro" id="IPR020904">
    <property type="entry name" value="Sc_DH/Rdtase_CS"/>
</dbReference>
<dbReference type="EMBL" id="JAWMWH010000001">
    <property type="protein sequence ID" value="MEJ6399803.1"/>
    <property type="molecule type" value="Genomic_DNA"/>
</dbReference>
<dbReference type="PROSITE" id="PS00061">
    <property type="entry name" value="ADH_SHORT"/>
    <property type="match status" value="1"/>
</dbReference>
<dbReference type="SUPFAM" id="SSF51735">
    <property type="entry name" value="NAD(P)-binding Rossmann-fold domains"/>
    <property type="match status" value="1"/>
</dbReference>
<gene>
    <name evidence="3" type="primary">fabG</name>
    <name evidence="3" type="ORF">R4146_01185</name>
</gene>
<protein>
    <submittedName>
        <fullName evidence="3">3-oxoacyl-ACP reductase FabG</fullName>
        <ecNumber evidence="3">1.1.1.100</ecNumber>
    </submittedName>
</protein>
<evidence type="ECO:0000313" key="3">
    <source>
        <dbReference type="EMBL" id="MEJ6399803.1"/>
    </source>
</evidence>
<dbReference type="NCBIfam" id="NF009466">
    <property type="entry name" value="PRK12826.1-2"/>
    <property type="match status" value="1"/>
</dbReference>
<proteinExistence type="inferred from homology"/>
<feature type="domain" description="Ketoreductase" evidence="2">
    <location>
        <begin position="5"/>
        <end position="185"/>
    </location>
</feature>
<evidence type="ECO:0000259" key="2">
    <source>
        <dbReference type="SMART" id="SM00822"/>
    </source>
</evidence>
<keyword evidence="4" id="KW-1185">Reference proteome</keyword>
<dbReference type="PANTHER" id="PTHR42760:SF40">
    <property type="entry name" value="3-OXOACYL-[ACYL-CARRIER-PROTEIN] REDUCTASE, CHLOROPLASTIC"/>
    <property type="match status" value="1"/>
</dbReference>
<reference evidence="3 4" key="1">
    <citation type="submission" date="2023-10" db="EMBL/GenBank/DDBJ databases">
        <title>Nicoliella lavandulae sp. nov. isolated from Lavandula angustifolia flowers.</title>
        <authorList>
            <person name="Alcantara C."/>
            <person name="Zuniga M."/>
            <person name="Landete J.M."/>
            <person name="Monedero V."/>
        </authorList>
    </citation>
    <scope>NUCLEOTIDE SEQUENCE [LARGE SCALE GENOMIC DNA]</scope>
    <source>
        <strain evidence="3 4">Es01</strain>
    </source>
</reference>
<dbReference type="InterPro" id="IPR036291">
    <property type="entry name" value="NAD(P)-bd_dom_sf"/>
</dbReference>
<dbReference type="Pfam" id="PF13561">
    <property type="entry name" value="adh_short_C2"/>
    <property type="match status" value="1"/>
</dbReference>
<comment type="caution">
    <text evidence="3">The sequence shown here is derived from an EMBL/GenBank/DDBJ whole genome shotgun (WGS) entry which is preliminary data.</text>
</comment>
<dbReference type="InterPro" id="IPR057326">
    <property type="entry name" value="KR_dom"/>
</dbReference>
<dbReference type="PANTHER" id="PTHR42760">
    <property type="entry name" value="SHORT-CHAIN DEHYDROGENASES/REDUCTASES FAMILY MEMBER"/>
    <property type="match status" value="1"/>
</dbReference>
<dbReference type="Gene3D" id="3.40.50.720">
    <property type="entry name" value="NAD(P)-binding Rossmann-like Domain"/>
    <property type="match status" value="1"/>
</dbReference>
<dbReference type="EC" id="1.1.1.100" evidence="3"/>
<dbReference type="RefSeq" id="WP_339959643.1">
    <property type="nucleotide sequence ID" value="NZ_JAWMWH010000001.1"/>
</dbReference>
<name>A0ABU8SIR7_9LACO</name>
<organism evidence="3 4">
    <name type="scientific">Nicoliella lavandulae</name>
    <dbReference type="NCBI Taxonomy" id="3082954"/>
    <lineage>
        <taxon>Bacteria</taxon>
        <taxon>Bacillati</taxon>
        <taxon>Bacillota</taxon>
        <taxon>Bacilli</taxon>
        <taxon>Lactobacillales</taxon>
        <taxon>Lactobacillaceae</taxon>
        <taxon>Nicoliella</taxon>
    </lineage>
</organism>
<evidence type="ECO:0000256" key="1">
    <source>
        <dbReference type="ARBA" id="ARBA00006484"/>
    </source>
</evidence>
<dbReference type="Proteomes" id="UP001370590">
    <property type="component" value="Unassembled WGS sequence"/>
</dbReference>